<sequence>MTSPVAKSAFLPLKGNERLLQSIRLNLSSQGLHSWTSLETPLRRSLEYVSRQPPKKAALTANGVSLSWEQVRRSIEELLSLLPRLDREPELLGRRFMWFGLNPGPMMTGYFTPEIEASLTRRPGYEYPIYGVPGDLKWGKLQGSSRTRYYRVENGRVLPYYDRRAVDVEHVLKGRGCEIAWARDPVDVFYLQVEGCGRLRLPDGSVRNVLYGAKNGHPFKSLGRILHEKGYLPAHRLGKEDVRVCLRKHPDKMFEFMAENRSYVFFRLADAPPEGAMGKPLTPMVSIATDRHVLPLGSVLAFDAEIPDQKVRNGVRGKRRVTGIGLAQDTGTAIRGAHVDFYVGEGYKVEPVASRIRTKVALYLLVSKDALKNG</sequence>
<dbReference type="GO" id="GO:0071555">
    <property type="term" value="P:cell wall organization"/>
    <property type="evidence" value="ECO:0007669"/>
    <property type="project" value="UniProtKB-KW"/>
</dbReference>
<dbReference type="AlphaFoldDB" id="A0A6N6N0F8"/>
<accession>A0A6N6N0F8</accession>
<organism evidence="7 8">
    <name type="scientific">Pseudodesulfovibrio senegalensis</name>
    <dbReference type="NCBI Taxonomy" id="1721087"/>
    <lineage>
        <taxon>Bacteria</taxon>
        <taxon>Pseudomonadati</taxon>
        <taxon>Thermodesulfobacteriota</taxon>
        <taxon>Desulfovibrionia</taxon>
        <taxon>Desulfovibrionales</taxon>
        <taxon>Desulfovibrionaceae</taxon>
    </lineage>
</organism>
<dbReference type="InterPro" id="IPR005300">
    <property type="entry name" value="MltA_B"/>
</dbReference>
<dbReference type="SMART" id="SM00925">
    <property type="entry name" value="MltA"/>
    <property type="match status" value="1"/>
</dbReference>
<gene>
    <name evidence="7" type="ORF">F8A88_13475</name>
</gene>
<name>A0A6N6N0F8_9BACT</name>
<dbReference type="EMBL" id="WAIE01000007">
    <property type="protein sequence ID" value="KAB1440395.1"/>
    <property type="molecule type" value="Genomic_DNA"/>
</dbReference>
<evidence type="ECO:0000256" key="1">
    <source>
        <dbReference type="ARBA" id="ARBA00001420"/>
    </source>
</evidence>
<dbReference type="Gene3D" id="2.40.40.10">
    <property type="entry name" value="RlpA-like domain"/>
    <property type="match status" value="1"/>
</dbReference>
<dbReference type="CDD" id="cd14668">
    <property type="entry name" value="mlta_B"/>
    <property type="match status" value="1"/>
</dbReference>
<dbReference type="Pfam" id="PF03562">
    <property type="entry name" value="MltA"/>
    <property type="match status" value="1"/>
</dbReference>
<dbReference type="GO" id="GO:0004553">
    <property type="term" value="F:hydrolase activity, hydrolyzing O-glycosyl compounds"/>
    <property type="evidence" value="ECO:0007669"/>
    <property type="project" value="InterPro"/>
</dbReference>
<feature type="domain" description="Lytic transglycosylase MltA" evidence="6">
    <location>
        <begin position="114"/>
        <end position="267"/>
    </location>
</feature>
<evidence type="ECO:0000313" key="8">
    <source>
        <dbReference type="Proteomes" id="UP000438699"/>
    </source>
</evidence>
<dbReference type="GO" id="GO:0009254">
    <property type="term" value="P:peptidoglycan turnover"/>
    <property type="evidence" value="ECO:0007669"/>
    <property type="project" value="InterPro"/>
</dbReference>
<evidence type="ECO:0000256" key="5">
    <source>
        <dbReference type="ARBA" id="ARBA00030918"/>
    </source>
</evidence>
<dbReference type="GO" id="GO:0008933">
    <property type="term" value="F:peptidoglycan lytic transglycosylase activity"/>
    <property type="evidence" value="ECO:0007669"/>
    <property type="project" value="TreeGrafter"/>
</dbReference>
<dbReference type="PANTHER" id="PTHR30124">
    <property type="entry name" value="MEMBRANE-BOUND LYTIC MUREIN TRANSGLYCOSYLASE A"/>
    <property type="match status" value="1"/>
</dbReference>
<evidence type="ECO:0000313" key="7">
    <source>
        <dbReference type="EMBL" id="KAB1440395.1"/>
    </source>
</evidence>
<keyword evidence="3" id="KW-0456">Lyase</keyword>
<dbReference type="SUPFAM" id="SSF50685">
    <property type="entry name" value="Barwin-like endoglucanases"/>
    <property type="match status" value="1"/>
</dbReference>
<dbReference type="Proteomes" id="UP000438699">
    <property type="component" value="Unassembled WGS sequence"/>
</dbReference>
<protein>
    <recommendedName>
        <fullName evidence="2">peptidoglycan lytic exotransglycosylase</fullName>
        <ecNumber evidence="2">4.2.2.n1</ecNumber>
    </recommendedName>
    <alternativeName>
        <fullName evidence="5">Murein hydrolase A</fullName>
    </alternativeName>
</protein>
<dbReference type="Gene3D" id="2.40.240.50">
    <property type="entry name" value="Barwin-like endoglucanases"/>
    <property type="match status" value="1"/>
</dbReference>
<comment type="caution">
    <text evidence="7">The sequence shown here is derived from an EMBL/GenBank/DDBJ whole genome shotgun (WGS) entry which is preliminary data.</text>
</comment>
<dbReference type="OrthoDB" id="9783686at2"/>
<dbReference type="GO" id="GO:0009253">
    <property type="term" value="P:peptidoglycan catabolic process"/>
    <property type="evidence" value="ECO:0007669"/>
    <property type="project" value="TreeGrafter"/>
</dbReference>
<dbReference type="InterPro" id="IPR010611">
    <property type="entry name" value="3D_dom"/>
</dbReference>
<dbReference type="InterPro" id="IPR036908">
    <property type="entry name" value="RlpA-like_sf"/>
</dbReference>
<keyword evidence="8" id="KW-1185">Reference proteome</keyword>
<evidence type="ECO:0000256" key="4">
    <source>
        <dbReference type="ARBA" id="ARBA00023316"/>
    </source>
</evidence>
<evidence type="ECO:0000259" key="6">
    <source>
        <dbReference type="SMART" id="SM00925"/>
    </source>
</evidence>
<dbReference type="InterPro" id="IPR026044">
    <property type="entry name" value="MltA"/>
</dbReference>
<dbReference type="EC" id="4.2.2.n1" evidence="2"/>
<evidence type="ECO:0000256" key="2">
    <source>
        <dbReference type="ARBA" id="ARBA00012587"/>
    </source>
</evidence>
<proteinExistence type="predicted"/>
<keyword evidence="4" id="KW-0961">Cell wall biogenesis/degradation</keyword>
<dbReference type="GO" id="GO:0019867">
    <property type="term" value="C:outer membrane"/>
    <property type="evidence" value="ECO:0007669"/>
    <property type="project" value="InterPro"/>
</dbReference>
<dbReference type="PANTHER" id="PTHR30124:SF0">
    <property type="entry name" value="MEMBRANE-BOUND LYTIC MUREIN TRANSGLYCOSYLASE A"/>
    <property type="match status" value="1"/>
</dbReference>
<reference evidence="7 8" key="1">
    <citation type="journal article" date="2017" name="Int. J. Syst. Evol. Microbiol.">
        <title>Desulfovibrio senegalensis sp. nov., a mesophilic sulfate reducer isolated from marine sediment.</title>
        <authorList>
            <person name="Thioye A."/>
            <person name="Gam Z.B.A."/>
            <person name="Mbengue M."/>
            <person name="Cayol J.L."/>
            <person name="Joseph-Bartoli M."/>
            <person name="Toure-Kane C."/>
            <person name="Labat M."/>
        </authorList>
    </citation>
    <scope>NUCLEOTIDE SEQUENCE [LARGE SCALE GENOMIC DNA]</scope>
    <source>
        <strain evidence="7 8">DSM 101509</strain>
    </source>
</reference>
<dbReference type="Pfam" id="PF06725">
    <property type="entry name" value="3D"/>
    <property type="match status" value="1"/>
</dbReference>
<comment type="catalytic activity">
    <reaction evidence="1">
        <text>Exolytic cleavage of the (1-&gt;4)-beta-glycosidic linkage between N-acetylmuramic acid (MurNAc) and N-acetylglucosamine (GlcNAc) residues in peptidoglycan, from either the reducing or the non-reducing ends of the peptidoglycan chains, with concomitant formation of a 1,6-anhydrobond in the MurNAc residue.</text>
        <dbReference type="EC" id="4.2.2.n1"/>
    </reaction>
</comment>
<evidence type="ECO:0000256" key="3">
    <source>
        <dbReference type="ARBA" id="ARBA00023239"/>
    </source>
</evidence>
<dbReference type="CDD" id="cd14485">
    <property type="entry name" value="mltA_like_LT_A"/>
    <property type="match status" value="1"/>
</dbReference>